<dbReference type="Pfam" id="PF00535">
    <property type="entry name" value="Glycos_transf_2"/>
    <property type="match status" value="1"/>
</dbReference>
<dbReference type="PANTHER" id="PTHR46401">
    <property type="entry name" value="GLYCOSYLTRANSFERASE WBBK-RELATED"/>
    <property type="match status" value="1"/>
</dbReference>
<dbReference type="EMBL" id="CP026925">
    <property type="protein sequence ID" value="AVH44778.1"/>
    <property type="molecule type" value="Genomic_DNA"/>
</dbReference>
<evidence type="ECO:0000313" key="7">
    <source>
        <dbReference type="Proteomes" id="UP000237717"/>
    </source>
</evidence>
<dbReference type="SUPFAM" id="SSF53448">
    <property type="entry name" value="Nucleotide-diphospho-sugar transferases"/>
    <property type="match status" value="1"/>
</dbReference>
<dbReference type="SUPFAM" id="SSF53335">
    <property type="entry name" value="S-adenosyl-L-methionine-dependent methyltransferases"/>
    <property type="match status" value="1"/>
</dbReference>
<protein>
    <recommendedName>
        <fullName evidence="8">FkbM family methyltransferase</fullName>
    </recommendedName>
</protein>
<dbReference type="PANTHER" id="PTHR46401:SF2">
    <property type="entry name" value="GLYCOSYLTRANSFERASE WBBK-RELATED"/>
    <property type="match status" value="1"/>
</dbReference>
<feature type="domain" description="Glycosyl transferase family 1" evidence="3">
    <location>
        <begin position="686"/>
        <end position="844"/>
    </location>
</feature>
<dbReference type="CDD" id="cd03809">
    <property type="entry name" value="GT4_MtfB-like"/>
    <property type="match status" value="1"/>
</dbReference>
<dbReference type="NCBIfam" id="TIGR01444">
    <property type="entry name" value="fkbM_fam"/>
    <property type="match status" value="1"/>
</dbReference>
<dbReference type="InterPro" id="IPR029044">
    <property type="entry name" value="Nucleotide-diphossugar_trans"/>
</dbReference>
<feature type="domain" description="Glycosyl transferase family 1" evidence="3">
    <location>
        <begin position="1078"/>
        <end position="1231"/>
    </location>
</feature>
<feature type="coiled-coil region" evidence="2">
    <location>
        <begin position="254"/>
        <end position="281"/>
    </location>
</feature>
<dbReference type="Gene3D" id="3.40.50.2000">
    <property type="entry name" value="Glycogen Phosphorylase B"/>
    <property type="match status" value="2"/>
</dbReference>
<name>A0A2L2LKM9_AGRTU</name>
<gene>
    <name evidence="6" type="ORF">At1D1609_47370</name>
</gene>
<dbReference type="GO" id="GO:0009103">
    <property type="term" value="P:lipopolysaccharide biosynthetic process"/>
    <property type="evidence" value="ECO:0007669"/>
    <property type="project" value="TreeGrafter"/>
</dbReference>
<dbReference type="InterPro" id="IPR029063">
    <property type="entry name" value="SAM-dependent_MTases_sf"/>
</dbReference>
<evidence type="ECO:0000259" key="3">
    <source>
        <dbReference type="Pfam" id="PF00534"/>
    </source>
</evidence>
<dbReference type="SUPFAM" id="SSF53756">
    <property type="entry name" value="UDP-Glycosyltransferase/glycogen phosphorylase"/>
    <property type="match status" value="2"/>
</dbReference>
<dbReference type="Pfam" id="PF05050">
    <property type="entry name" value="Methyltransf_21"/>
    <property type="match status" value="1"/>
</dbReference>
<organism evidence="6 7">
    <name type="scientific">Agrobacterium tumefaciens</name>
    <dbReference type="NCBI Taxonomy" id="358"/>
    <lineage>
        <taxon>Bacteria</taxon>
        <taxon>Pseudomonadati</taxon>
        <taxon>Pseudomonadota</taxon>
        <taxon>Alphaproteobacteria</taxon>
        <taxon>Hyphomicrobiales</taxon>
        <taxon>Rhizobiaceae</taxon>
        <taxon>Rhizobium/Agrobacterium group</taxon>
        <taxon>Agrobacterium</taxon>
        <taxon>Agrobacterium tumefaciens complex</taxon>
    </lineage>
</organism>
<evidence type="ECO:0000256" key="2">
    <source>
        <dbReference type="SAM" id="Coils"/>
    </source>
</evidence>
<evidence type="ECO:0000259" key="4">
    <source>
        <dbReference type="Pfam" id="PF00535"/>
    </source>
</evidence>
<keyword evidence="1" id="KW-0808">Transferase</keyword>
<accession>A0A2L2LKM9</accession>
<feature type="domain" description="Methyltransferase FkbM" evidence="5">
    <location>
        <begin position="28"/>
        <end position="188"/>
    </location>
</feature>
<evidence type="ECO:0000256" key="1">
    <source>
        <dbReference type="ARBA" id="ARBA00022679"/>
    </source>
</evidence>
<dbReference type="CDD" id="cd00761">
    <property type="entry name" value="Glyco_tranf_GTA_type"/>
    <property type="match status" value="1"/>
</dbReference>
<dbReference type="RefSeq" id="WP_104679961.1">
    <property type="nucleotide sequence ID" value="NZ_CP026925.1"/>
</dbReference>
<reference evidence="6 7" key="1">
    <citation type="submission" date="2018-02" db="EMBL/GenBank/DDBJ databases">
        <title>Complete genome sequence of Agrobacterium tumefaciens 1D1609.</title>
        <authorList>
            <person name="Cho S.-T."/>
            <person name="Haryono M."/>
            <person name="Chang H.-H."/>
            <person name="Santos M.N."/>
            <person name="Lai E.-M."/>
            <person name="Kuo C.-H."/>
        </authorList>
    </citation>
    <scope>NUCLEOTIDE SEQUENCE [LARGE SCALE GENOMIC DNA]</scope>
    <source>
        <strain evidence="6 7">1D1609</strain>
    </source>
</reference>
<evidence type="ECO:0000259" key="5">
    <source>
        <dbReference type="Pfam" id="PF05050"/>
    </source>
</evidence>
<dbReference type="Pfam" id="PF00534">
    <property type="entry name" value="Glycos_transf_1"/>
    <property type="match status" value="2"/>
</dbReference>
<dbReference type="GO" id="GO:0016757">
    <property type="term" value="F:glycosyltransferase activity"/>
    <property type="evidence" value="ECO:0007669"/>
    <property type="project" value="InterPro"/>
</dbReference>
<dbReference type="Proteomes" id="UP000237717">
    <property type="component" value="Chromosome II"/>
</dbReference>
<proteinExistence type="predicted"/>
<keyword evidence="2" id="KW-0175">Coiled coil</keyword>
<evidence type="ECO:0000313" key="6">
    <source>
        <dbReference type="EMBL" id="AVH44778.1"/>
    </source>
</evidence>
<feature type="domain" description="Glycosyltransferase 2-like" evidence="4">
    <location>
        <begin position="1284"/>
        <end position="1405"/>
    </location>
</feature>
<evidence type="ECO:0008006" key="8">
    <source>
        <dbReference type="Google" id="ProtNLM"/>
    </source>
</evidence>
<sequence>MLISYAQNGEDILLWRALNQIAVGFYVDVGANDPEEDSVTKLFYDKGWRGINIEPSSEVFGRLNAARPRDINLQCLVGAEDSEQTFYETTTRGWGTSASDVGEEYVGRGLAKRVTLQQRSLNSILSDYWDREIHFLKIDVEGAEGEVLQGLDLQRFKPWILVVEALDPIFHLPRTEGWEENVLSHGYKKVFFDGLNNYYLHETHSDLEQSLSTPANVLDNYQISSLSKWISKSQSQDEEIRSLASRLDAGIIENSQLTAENSRLTEKADQLNALIARHRTDFSGDEPEKTVRLKIAIPDTEGEDDTKLYVTVHRENGIVGVEPIKFKLRDIWPRSVKRAVHATWDPFRDSIRQGKIIPSRKIWPAPFKSAFHATWDPARDFIRYGRYNRVLVSSRKIWPRPVKHAFHATWDPIRDFVRDGQLDEILVTSRKIWPRPIKRAFHTAWDPIKKHLKKSAVEKTMAVAPMRRSRTFKSITQRNEAVIFLFVGQTVNCNINTGVQRVVRGLASGLIRAGKTVRFIKWDEATAQCVLINRKERETLALWEGPPITPSEETFYERDSQTIVLLNETEFQQGWLIIPEVLHLHTDEDLALNITFWAHRNNLKVGSIFYDAIPLKSPEWAHIAPAHQRYMSHLRLSDAVWPISNWSGTDLLAFWKTYDKADAGTLPVCEPLALPGSSSSHVRVSDRSPSDERLIACIGTIEPRKNQLALVEAFRTYKQQNPESPWRLVLVGNLHPLCAPQINAAVKDGIIEHHGHVSEHALSELYSKCAFTVFPSKEEGFGLPILESLWYGKPCICANFGAMAEVAQGGGCVTIDVTSPKKIGGALKKLIENQELRQKLIDEAVSREISNWDQYAAGILNNIARFAVPWAQRGKLFFWVDSTVSFPKNTGIQRVTRQLARALCENGADVVPVKWDVTARKFIPANADDLTHLAEWNGPKVSDWGEWEEPQGVEYGWFIMPELPLNFSPDDQMAILKTAQNGGLKAAAVFYDAIPWKMTEIYPEHYAQAHAAYMRVLAAYDAVLPISNHSAQDFLSFLGADMERPSGIDFRVRPILLPNEFPETPRVKQVVPPQTSADASLTILSVGTIEPRKNHLKLVEAFKLARTHAPCPLRLVIVGREDTSTYGDKFREAIDGQTDIVWDQDANDQKLHQLLTECDFTVYPSIEEGYGLPIVESLWLGKPCICANSGAMAEVANAGCLTVDVSDARKIADAIVEMCDPETRDRLATEAITSPVTSWRDYAFNVAKQLADICVPPSLAEASDAREISKRTSAMLLKPRPKLSICISTYNRAEWLAVNLKNWALLYPEPLKGVEFFVCDNTSTDHTPEVVQPYLSRPDFTYRRNPENVGMLGNLRVTANHANGEYIWILGDDDLIYPDAVERVLAAIDKEPDIGLVYLNYAYTHLEDARKITDFEEFFQNSTPIVPPEDDRIGLIKDICTRNENFFTAIYTLVFRRDHAINAYSQNTDGRPFSSMLTAIPTTFYVLNHMMDTRGVWLGKPALVVNLNVSWMKYAPLWILERIPEVYEVAEWRGADSGEMDRWRVHTLPGAKHFFTEILTNDPLDNGAYFDPQRFVRRFKHLQEFKQMRAELVETYTTASSNNVPCASKPVSTVFAHNIRNA</sequence>
<dbReference type="InterPro" id="IPR001173">
    <property type="entry name" value="Glyco_trans_2-like"/>
</dbReference>
<dbReference type="Gene3D" id="3.40.50.150">
    <property type="entry name" value="Vaccinia Virus protein VP39"/>
    <property type="match status" value="1"/>
</dbReference>
<dbReference type="InterPro" id="IPR006342">
    <property type="entry name" value="FkbM_mtfrase"/>
</dbReference>
<dbReference type="Gene3D" id="3.90.550.10">
    <property type="entry name" value="Spore Coat Polysaccharide Biosynthesis Protein SpsA, Chain A"/>
    <property type="match status" value="1"/>
</dbReference>
<dbReference type="InterPro" id="IPR001296">
    <property type="entry name" value="Glyco_trans_1"/>
</dbReference>